<sequence>MTLLLMALAGGAGAGTRFLVDGLVHQWVERAAFPLGTLLVNATGSFLLGLLTGAVLSHQAAPELQLILGTGFLGGYTTFSTASVDTVRLVQRARWGSALANALGTILLTAVACAAGLALAA</sequence>
<evidence type="ECO:0000256" key="9">
    <source>
        <dbReference type="ARBA" id="ARBA00049940"/>
    </source>
</evidence>
<evidence type="ECO:0000256" key="6">
    <source>
        <dbReference type="ARBA" id="ARBA00023303"/>
    </source>
</evidence>
<dbReference type="Pfam" id="PF02537">
    <property type="entry name" value="CRCB"/>
    <property type="match status" value="1"/>
</dbReference>
<keyword evidence="10" id="KW-0915">Sodium</keyword>
<evidence type="ECO:0000313" key="12">
    <source>
        <dbReference type="Proteomes" id="UP001209654"/>
    </source>
</evidence>
<dbReference type="PANTHER" id="PTHR28259">
    <property type="entry name" value="FLUORIDE EXPORT PROTEIN 1-RELATED"/>
    <property type="match status" value="1"/>
</dbReference>
<dbReference type="RefSeq" id="WP_264795829.1">
    <property type="nucleotide sequence ID" value="NZ_BRVS01000008.1"/>
</dbReference>
<evidence type="ECO:0000256" key="7">
    <source>
        <dbReference type="ARBA" id="ARBA00035120"/>
    </source>
</evidence>
<accession>A0ABQ5MUS2</accession>
<comment type="subcellular location">
    <subcellularLocation>
        <location evidence="1 10">Cell membrane</location>
        <topology evidence="1 10">Multi-pass membrane protein</topology>
    </subcellularLocation>
</comment>
<comment type="activity regulation">
    <text evidence="10">Na(+) is not transported, but it plays an essential structural role and its presence is essential for fluoride channel function.</text>
</comment>
<evidence type="ECO:0000256" key="8">
    <source>
        <dbReference type="ARBA" id="ARBA00035585"/>
    </source>
</evidence>
<comment type="similarity">
    <text evidence="7 10">Belongs to the fluoride channel Fluc/FEX (TC 1.A.43) family.</text>
</comment>
<keyword evidence="10" id="KW-0406">Ion transport</keyword>
<keyword evidence="10" id="KW-0813">Transport</keyword>
<keyword evidence="10" id="KW-0479">Metal-binding</keyword>
<organism evidence="11 12">
    <name type="scientific">Arthrobacter mangrovi</name>
    <dbReference type="NCBI Taxonomy" id="2966350"/>
    <lineage>
        <taxon>Bacteria</taxon>
        <taxon>Bacillati</taxon>
        <taxon>Actinomycetota</taxon>
        <taxon>Actinomycetes</taxon>
        <taxon>Micrococcales</taxon>
        <taxon>Micrococcaceae</taxon>
        <taxon>Arthrobacter</taxon>
    </lineage>
</organism>
<keyword evidence="5 10" id="KW-0472">Membrane</keyword>
<protein>
    <recommendedName>
        <fullName evidence="10">Fluoride-specific ion channel FluC</fullName>
    </recommendedName>
</protein>
<dbReference type="HAMAP" id="MF_00454">
    <property type="entry name" value="FluC"/>
    <property type="match status" value="1"/>
</dbReference>
<evidence type="ECO:0000256" key="1">
    <source>
        <dbReference type="ARBA" id="ARBA00004651"/>
    </source>
</evidence>
<evidence type="ECO:0000256" key="4">
    <source>
        <dbReference type="ARBA" id="ARBA00022989"/>
    </source>
</evidence>
<gene>
    <name evidence="11" type="primary">crcB_1</name>
    <name evidence="10" type="synonym">crcB</name>
    <name evidence="10" type="synonym">fluC</name>
    <name evidence="11" type="ORF">AHIS1636_21700</name>
</gene>
<feature type="binding site" evidence="10">
    <location>
        <position position="77"/>
    </location>
    <ligand>
        <name>Na(+)</name>
        <dbReference type="ChEBI" id="CHEBI:29101"/>
        <note>structural</note>
    </ligand>
</feature>
<dbReference type="Proteomes" id="UP001209654">
    <property type="component" value="Unassembled WGS sequence"/>
</dbReference>
<evidence type="ECO:0000256" key="3">
    <source>
        <dbReference type="ARBA" id="ARBA00022692"/>
    </source>
</evidence>
<evidence type="ECO:0000256" key="5">
    <source>
        <dbReference type="ARBA" id="ARBA00023136"/>
    </source>
</evidence>
<reference evidence="11 12" key="1">
    <citation type="journal article" date="2023" name="Int. J. Syst. Evol. Microbiol.">
        <title>Arthrobacter mangrovi sp. nov., an actinobacterium isolated from the rhizosphere of a mangrove.</title>
        <authorList>
            <person name="Hamada M."/>
            <person name="Saitou S."/>
            <person name="Enomoto N."/>
            <person name="Nanri K."/>
            <person name="Hidaka K."/>
            <person name="Miura T."/>
            <person name="Tamura T."/>
        </authorList>
    </citation>
    <scope>NUCLEOTIDE SEQUENCE [LARGE SCALE GENOMIC DNA]</scope>
    <source>
        <strain evidence="11 12">NBRC 112813</strain>
    </source>
</reference>
<evidence type="ECO:0000313" key="11">
    <source>
        <dbReference type="EMBL" id="GLB67730.1"/>
    </source>
</evidence>
<comment type="caution">
    <text evidence="11">The sequence shown here is derived from an EMBL/GenBank/DDBJ whole genome shotgun (WGS) entry which is preliminary data.</text>
</comment>
<keyword evidence="2 10" id="KW-1003">Cell membrane</keyword>
<keyword evidence="12" id="KW-1185">Reference proteome</keyword>
<dbReference type="NCBIfam" id="TIGR00494">
    <property type="entry name" value="crcB"/>
    <property type="match status" value="1"/>
</dbReference>
<feature type="transmembrane region" description="Helical" evidence="10">
    <location>
        <begin position="98"/>
        <end position="120"/>
    </location>
</feature>
<feature type="transmembrane region" description="Helical" evidence="10">
    <location>
        <begin position="38"/>
        <end position="56"/>
    </location>
</feature>
<feature type="binding site" evidence="10">
    <location>
        <position position="74"/>
    </location>
    <ligand>
        <name>Na(+)</name>
        <dbReference type="ChEBI" id="CHEBI:29101"/>
        <note>structural</note>
    </ligand>
</feature>
<comment type="function">
    <text evidence="9 10">Fluoride-specific ion channel. Important for reducing fluoride concentration in the cell, thus reducing its toxicity.</text>
</comment>
<name>A0ABQ5MUS2_9MICC</name>
<keyword evidence="4 10" id="KW-1133">Transmembrane helix</keyword>
<dbReference type="EMBL" id="BRVS01000008">
    <property type="protein sequence ID" value="GLB67730.1"/>
    <property type="molecule type" value="Genomic_DNA"/>
</dbReference>
<comment type="caution">
    <text evidence="10">Lacks conserved residue(s) required for the propagation of feature annotation.</text>
</comment>
<dbReference type="InterPro" id="IPR003691">
    <property type="entry name" value="FluC"/>
</dbReference>
<evidence type="ECO:0000256" key="10">
    <source>
        <dbReference type="HAMAP-Rule" id="MF_00454"/>
    </source>
</evidence>
<keyword evidence="3 10" id="KW-0812">Transmembrane</keyword>
<evidence type="ECO:0000256" key="2">
    <source>
        <dbReference type="ARBA" id="ARBA00022475"/>
    </source>
</evidence>
<keyword evidence="6 10" id="KW-0407">Ion channel</keyword>
<dbReference type="PANTHER" id="PTHR28259:SF1">
    <property type="entry name" value="FLUORIDE EXPORT PROTEIN 1-RELATED"/>
    <property type="match status" value="1"/>
</dbReference>
<comment type="catalytic activity">
    <reaction evidence="8">
        <text>fluoride(in) = fluoride(out)</text>
        <dbReference type="Rhea" id="RHEA:76159"/>
        <dbReference type="ChEBI" id="CHEBI:17051"/>
    </reaction>
    <physiologicalReaction direction="left-to-right" evidence="8">
        <dbReference type="Rhea" id="RHEA:76160"/>
    </physiologicalReaction>
</comment>
<proteinExistence type="inferred from homology"/>